<keyword evidence="3" id="KW-1185">Reference proteome</keyword>
<dbReference type="EMBL" id="KZ084094">
    <property type="protein sequence ID" value="OSD05034.1"/>
    <property type="molecule type" value="Genomic_DNA"/>
</dbReference>
<feature type="region of interest" description="Disordered" evidence="1">
    <location>
        <begin position="1"/>
        <end position="44"/>
    </location>
</feature>
<reference evidence="2 3" key="1">
    <citation type="journal article" date="2015" name="Biotechnol. Biofuels">
        <title>Enhanced degradation of softwood versus hardwood by the white-rot fungus Pycnoporus coccineus.</title>
        <authorList>
            <person name="Couturier M."/>
            <person name="Navarro D."/>
            <person name="Chevret D."/>
            <person name="Henrissat B."/>
            <person name="Piumi F."/>
            <person name="Ruiz-Duenas F.J."/>
            <person name="Martinez A.T."/>
            <person name="Grigoriev I.V."/>
            <person name="Riley R."/>
            <person name="Lipzen A."/>
            <person name="Berrin J.G."/>
            <person name="Master E.R."/>
            <person name="Rosso M.N."/>
        </authorList>
    </citation>
    <scope>NUCLEOTIDE SEQUENCE [LARGE SCALE GENOMIC DNA]</scope>
    <source>
        <strain evidence="2 3">BRFM310</strain>
    </source>
</reference>
<accession>A0A1Y2IWQ0</accession>
<dbReference type="Proteomes" id="UP000193067">
    <property type="component" value="Unassembled WGS sequence"/>
</dbReference>
<protein>
    <submittedName>
        <fullName evidence="2">Uncharacterized protein</fullName>
    </submittedName>
</protein>
<gene>
    <name evidence="2" type="ORF">PYCCODRAFT_1275885</name>
</gene>
<name>A0A1Y2IWQ0_TRAC3</name>
<feature type="compositionally biased region" description="Polar residues" evidence="1">
    <location>
        <begin position="1"/>
        <end position="21"/>
    </location>
</feature>
<proteinExistence type="predicted"/>
<evidence type="ECO:0000256" key="1">
    <source>
        <dbReference type="SAM" id="MobiDB-lite"/>
    </source>
</evidence>
<organism evidence="2 3">
    <name type="scientific">Trametes coccinea (strain BRFM310)</name>
    <name type="common">Pycnoporus coccineus</name>
    <dbReference type="NCBI Taxonomy" id="1353009"/>
    <lineage>
        <taxon>Eukaryota</taxon>
        <taxon>Fungi</taxon>
        <taxon>Dikarya</taxon>
        <taxon>Basidiomycota</taxon>
        <taxon>Agaricomycotina</taxon>
        <taxon>Agaricomycetes</taxon>
        <taxon>Polyporales</taxon>
        <taxon>Polyporaceae</taxon>
        <taxon>Trametes</taxon>
    </lineage>
</organism>
<evidence type="ECO:0000313" key="3">
    <source>
        <dbReference type="Proteomes" id="UP000193067"/>
    </source>
</evidence>
<dbReference type="AlphaFoldDB" id="A0A1Y2IWQ0"/>
<evidence type="ECO:0000313" key="2">
    <source>
        <dbReference type="EMBL" id="OSD05034.1"/>
    </source>
</evidence>
<sequence length="267" mass="29314">MGASGHDSTSADSLRTMSANAHSPGLALQSAMQKMHSERTHTTGTSRLHDMCGLVASGLLILVHLVFRKLALHPAKGGSFGDPQHIHASRVQDQMSASCPLRLPIDAEAAEDIMAAQEMWHPGFSMIFKLRAIISTACVSLYYSATAPRWIHETQLIDTLLTKLGAVMVLYSQFMGKSLVVEQVGPEHSDTRNTGLSRAFLGSTCSTFEAYYTIHRKAPYVSWLHRMWQSDGNFHPSHRVSGNVTYHSVTSKAHQGQHVQSQRPPVA</sequence>